<dbReference type="SUPFAM" id="SSF49464">
    <property type="entry name" value="Carboxypeptidase regulatory domain-like"/>
    <property type="match status" value="1"/>
</dbReference>
<reference evidence="10 11" key="1">
    <citation type="submission" date="2022-11" db="EMBL/GenBank/DDBJ databases">
        <title>The characterization of three novel Bacteroidetes species and genomic analysis of their roles in tidal elemental geochemical cycles.</title>
        <authorList>
            <person name="Ma K."/>
        </authorList>
    </citation>
    <scope>NUCLEOTIDE SEQUENCE [LARGE SCALE GENOMIC DNA]</scope>
    <source>
        <strain evidence="10 11">M17</strain>
    </source>
</reference>
<dbReference type="InterPro" id="IPR023997">
    <property type="entry name" value="TonB-dep_OMP_SusC/RagA_CS"/>
</dbReference>
<dbReference type="InterPro" id="IPR039426">
    <property type="entry name" value="TonB-dep_rcpt-like"/>
</dbReference>
<evidence type="ECO:0000256" key="4">
    <source>
        <dbReference type="ARBA" id="ARBA00022692"/>
    </source>
</evidence>
<evidence type="ECO:0000256" key="6">
    <source>
        <dbReference type="ARBA" id="ARBA00023136"/>
    </source>
</evidence>
<dbReference type="PROSITE" id="PS52016">
    <property type="entry name" value="TONB_DEPENDENT_REC_3"/>
    <property type="match status" value="1"/>
</dbReference>
<dbReference type="Gene3D" id="2.60.40.1120">
    <property type="entry name" value="Carboxypeptidase-like, regulatory domain"/>
    <property type="match status" value="1"/>
</dbReference>
<evidence type="ECO:0000256" key="5">
    <source>
        <dbReference type="ARBA" id="ARBA00022729"/>
    </source>
</evidence>
<proteinExistence type="inferred from homology"/>
<dbReference type="Gene3D" id="2.40.170.20">
    <property type="entry name" value="TonB-dependent receptor, beta-barrel domain"/>
    <property type="match status" value="1"/>
</dbReference>
<dbReference type="Gene3D" id="2.170.130.10">
    <property type="entry name" value="TonB-dependent receptor, plug domain"/>
    <property type="match status" value="1"/>
</dbReference>
<dbReference type="InterPro" id="IPR036942">
    <property type="entry name" value="Beta-barrel_TonB_sf"/>
</dbReference>
<evidence type="ECO:0000313" key="11">
    <source>
        <dbReference type="Proteomes" id="UP001209885"/>
    </source>
</evidence>
<dbReference type="Pfam" id="PF13715">
    <property type="entry name" value="CarbopepD_reg_2"/>
    <property type="match status" value="1"/>
</dbReference>
<comment type="subcellular location">
    <subcellularLocation>
        <location evidence="1 8">Cell outer membrane</location>
        <topology evidence="1 8">Multi-pass membrane protein</topology>
    </subcellularLocation>
</comment>
<comment type="caution">
    <text evidence="10">The sequence shown here is derived from an EMBL/GenBank/DDBJ whole genome shotgun (WGS) entry which is preliminary data.</text>
</comment>
<dbReference type="InterPro" id="IPR012910">
    <property type="entry name" value="Plug_dom"/>
</dbReference>
<keyword evidence="6 8" id="KW-0472">Membrane</keyword>
<dbReference type="SUPFAM" id="SSF56935">
    <property type="entry name" value="Porins"/>
    <property type="match status" value="1"/>
</dbReference>
<dbReference type="PANTHER" id="PTHR30069:SF29">
    <property type="entry name" value="HEMOGLOBIN AND HEMOGLOBIN-HAPTOGLOBIN-BINDING PROTEIN 1-RELATED"/>
    <property type="match status" value="1"/>
</dbReference>
<evidence type="ECO:0000256" key="8">
    <source>
        <dbReference type="PROSITE-ProRule" id="PRU01360"/>
    </source>
</evidence>
<accession>A0ABT3RTR8</accession>
<keyword evidence="5" id="KW-0732">Signal</keyword>
<evidence type="ECO:0000256" key="7">
    <source>
        <dbReference type="ARBA" id="ARBA00023237"/>
    </source>
</evidence>
<keyword evidence="11" id="KW-1185">Reference proteome</keyword>
<keyword evidence="2 8" id="KW-0813">Transport</keyword>
<keyword evidence="4 8" id="KW-0812">Transmembrane</keyword>
<dbReference type="EMBL" id="JAPFQN010000008">
    <property type="protein sequence ID" value="MCX2745175.1"/>
    <property type="molecule type" value="Genomic_DNA"/>
</dbReference>
<evidence type="ECO:0000256" key="3">
    <source>
        <dbReference type="ARBA" id="ARBA00022452"/>
    </source>
</evidence>
<dbReference type="NCBIfam" id="TIGR04057">
    <property type="entry name" value="SusC_RagA_signa"/>
    <property type="match status" value="1"/>
</dbReference>
<evidence type="ECO:0000259" key="9">
    <source>
        <dbReference type="Pfam" id="PF07715"/>
    </source>
</evidence>
<gene>
    <name evidence="10" type="ORF">OO013_14945</name>
</gene>
<keyword evidence="3 8" id="KW-1134">Transmembrane beta strand</keyword>
<protein>
    <submittedName>
        <fullName evidence="10">SusC/RagA family TonB-linked outer membrane protein</fullName>
    </submittedName>
</protein>
<evidence type="ECO:0000256" key="1">
    <source>
        <dbReference type="ARBA" id="ARBA00004571"/>
    </source>
</evidence>
<comment type="similarity">
    <text evidence="8">Belongs to the TonB-dependent receptor family.</text>
</comment>
<keyword evidence="7 8" id="KW-0998">Cell outer membrane</keyword>
<dbReference type="Proteomes" id="UP001209885">
    <property type="component" value="Unassembled WGS sequence"/>
</dbReference>
<sequence length="996" mass="109146">MKNKLLVFILFIILGFPGLLIGQEINVSGVVTSETGEELTGVNVIIEGTNRGTVTNIDGEYSLTVQEGSTLVFTFVGFLTEKREVTGSTLNVTLTEDVTALEEVVISGLASNVKRSNLANAVATIDNEELTGKTVQQTVDNAMYGKIPGVNMNANGGAPGGGINVQLRGISTLGAGSSQPLYIVDGVYVNNSSFRTGRSQVSGATGGQSSATQDNAANRIADLNPEDIERIEVLKGPSAAAIYGTRANAGVIIITTKKGTKGKPTIRISQNVGFAQGQNFQNFDDWNPDKIIAYFGDGDAGQAELQKYNEAVSENRVADWEDVIYGETALLSKTQLSVSGGNERTTYFVSGSIQNEDGIIKNTGFERYSIRANVTQKLFDNLKISIASNYLKSESDRGFTGNQNNTGGSMGYALAYTPSYADLFPDEFGNYPNNDYFNDNPLAIRDLAENRYKTSRFITSFDLDWDIFQNNTSYLSFSLSGGIDDLTGESLVYFPEILQHQQAEANPGDVTWGNTHAVNTNLQGIFVFGTQFGSISSTTQAGVVRLDQNADFLLTRGRGLAGGQNNMEWASVVSVLDQTRTIITDLGWIFQEELNWEEKLIGTVGVRFDKSTLNYDQDKYYAFPKASLAANLHNFDFWNSSTVSQLKLRTAYGETGGLPQYENTFESLTPQVIGGFLGGQVGTRGVDPDLVPETASEIEFGADIGFFNNQIQFEATYYIKTVRDLILDLEPAESTGILAIATNAADLENRGIELAISGSPYRSDNFEWNTRLLWWRNRSELTDLQIPQQTVGGFGPSLGSYVYAEGYSPTTIIGTPSGEGEDFPAGFTVYGDRQADFDMSWYNSIVFLKNFELSFLFHWKKGGQNINLSSLLWDDGGTTPGWDNDANNDGTPDGLERLLNWAGGNTGVYIQDSDYLKLRELGLYYRFPQEVLETFANGAFQNIKVGLSANNILLWTPYESYDPEVSNFGSQPVSSNIEVTPYPSSRRYFFHVSFEF</sequence>
<organism evidence="10 11">
    <name type="scientific">Mangrovivirga halotolerans</name>
    <dbReference type="NCBI Taxonomy" id="2993936"/>
    <lineage>
        <taxon>Bacteria</taxon>
        <taxon>Pseudomonadati</taxon>
        <taxon>Bacteroidota</taxon>
        <taxon>Cytophagia</taxon>
        <taxon>Cytophagales</taxon>
        <taxon>Mangrovivirgaceae</taxon>
        <taxon>Mangrovivirga</taxon>
    </lineage>
</organism>
<dbReference type="RefSeq" id="WP_266057724.1">
    <property type="nucleotide sequence ID" value="NZ_JAPFQN010000008.1"/>
</dbReference>
<name>A0ABT3RTR8_9BACT</name>
<dbReference type="PANTHER" id="PTHR30069">
    <property type="entry name" value="TONB-DEPENDENT OUTER MEMBRANE RECEPTOR"/>
    <property type="match status" value="1"/>
</dbReference>
<dbReference type="Pfam" id="PF07715">
    <property type="entry name" value="Plug"/>
    <property type="match status" value="1"/>
</dbReference>
<dbReference type="InterPro" id="IPR023996">
    <property type="entry name" value="TonB-dep_OMP_SusC/RagA"/>
</dbReference>
<feature type="domain" description="TonB-dependent receptor plug" evidence="9">
    <location>
        <begin position="116"/>
        <end position="251"/>
    </location>
</feature>
<dbReference type="NCBIfam" id="TIGR04056">
    <property type="entry name" value="OMP_RagA_SusC"/>
    <property type="match status" value="1"/>
</dbReference>
<dbReference type="InterPro" id="IPR008969">
    <property type="entry name" value="CarboxyPept-like_regulatory"/>
</dbReference>
<dbReference type="InterPro" id="IPR037066">
    <property type="entry name" value="Plug_dom_sf"/>
</dbReference>
<evidence type="ECO:0000313" key="10">
    <source>
        <dbReference type="EMBL" id="MCX2745175.1"/>
    </source>
</evidence>
<evidence type="ECO:0000256" key="2">
    <source>
        <dbReference type="ARBA" id="ARBA00022448"/>
    </source>
</evidence>